<proteinExistence type="predicted"/>
<feature type="region of interest" description="Disordered" evidence="1">
    <location>
        <begin position="22"/>
        <end position="83"/>
    </location>
</feature>
<protein>
    <submittedName>
        <fullName evidence="2">Uncharacterized protein</fullName>
    </submittedName>
</protein>
<comment type="caution">
    <text evidence="2">The sequence shown here is derived from an EMBL/GenBank/DDBJ whole genome shotgun (WGS) entry which is preliminary data.</text>
</comment>
<reference evidence="2 3" key="1">
    <citation type="submission" date="2019-11" db="EMBL/GenBank/DDBJ databases">
        <title>Whole genome sequence of Oryza granulata.</title>
        <authorList>
            <person name="Li W."/>
        </authorList>
    </citation>
    <scope>NUCLEOTIDE SEQUENCE [LARGE SCALE GENOMIC DNA]</scope>
    <source>
        <strain evidence="3">cv. Menghai</strain>
        <tissue evidence="2">Leaf</tissue>
    </source>
</reference>
<dbReference type="Proteomes" id="UP000479710">
    <property type="component" value="Unassembled WGS sequence"/>
</dbReference>
<gene>
    <name evidence="2" type="ORF">E2562_008630</name>
</gene>
<accession>A0A6G1F5F8</accession>
<evidence type="ECO:0000313" key="2">
    <source>
        <dbReference type="EMBL" id="KAF0932093.1"/>
    </source>
</evidence>
<evidence type="ECO:0000313" key="3">
    <source>
        <dbReference type="Proteomes" id="UP000479710"/>
    </source>
</evidence>
<organism evidence="2 3">
    <name type="scientific">Oryza meyeriana var. granulata</name>
    <dbReference type="NCBI Taxonomy" id="110450"/>
    <lineage>
        <taxon>Eukaryota</taxon>
        <taxon>Viridiplantae</taxon>
        <taxon>Streptophyta</taxon>
        <taxon>Embryophyta</taxon>
        <taxon>Tracheophyta</taxon>
        <taxon>Spermatophyta</taxon>
        <taxon>Magnoliopsida</taxon>
        <taxon>Liliopsida</taxon>
        <taxon>Poales</taxon>
        <taxon>Poaceae</taxon>
        <taxon>BOP clade</taxon>
        <taxon>Oryzoideae</taxon>
        <taxon>Oryzeae</taxon>
        <taxon>Oryzinae</taxon>
        <taxon>Oryza</taxon>
        <taxon>Oryza meyeriana</taxon>
    </lineage>
</organism>
<keyword evidence="3" id="KW-1185">Reference proteome</keyword>
<feature type="compositionally biased region" description="Basic and acidic residues" evidence="1">
    <location>
        <begin position="49"/>
        <end position="83"/>
    </location>
</feature>
<dbReference type="EMBL" id="SPHZ02000001">
    <property type="protein sequence ID" value="KAF0932093.1"/>
    <property type="molecule type" value="Genomic_DNA"/>
</dbReference>
<dbReference type="AlphaFoldDB" id="A0A6G1F5F8"/>
<sequence>MAATDCAGDSAARDPSGWVRLRERKRRREGSTTAALAPGLLELEPGLEDGERGPKEARRERGERRKETREAVRQWAEARAKTT</sequence>
<name>A0A6G1F5F8_9ORYZ</name>
<feature type="compositionally biased region" description="Low complexity" evidence="1">
    <location>
        <begin position="34"/>
        <end position="44"/>
    </location>
</feature>
<evidence type="ECO:0000256" key="1">
    <source>
        <dbReference type="SAM" id="MobiDB-lite"/>
    </source>
</evidence>